<organism evidence="3 4">
    <name type="scientific">Iris pallida</name>
    <name type="common">Sweet iris</name>
    <dbReference type="NCBI Taxonomy" id="29817"/>
    <lineage>
        <taxon>Eukaryota</taxon>
        <taxon>Viridiplantae</taxon>
        <taxon>Streptophyta</taxon>
        <taxon>Embryophyta</taxon>
        <taxon>Tracheophyta</taxon>
        <taxon>Spermatophyta</taxon>
        <taxon>Magnoliopsida</taxon>
        <taxon>Liliopsida</taxon>
        <taxon>Asparagales</taxon>
        <taxon>Iridaceae</taxon>
        <taxon>Iridoideae</taxon>
        <taxon>Irideae</taxon>
        <taxon>Iris</taxon>
    </lineage>
</organism>
<feature type="domain" description="AT3G52170-like helix-turn-helix" evidence="2">
    <location>
        <begin position="44"/>
        <end position="92"/>
    </location>
</feature>
<dbReference type="Proteomes" id="UP001140949">
    <property type="component" value="Unassembled WGS sequence"/>
</dbReference>
<dbReference type="PANTHER" id="PTHR34568">
    <property type="entry name" value="RRM DOMAIN-CONTAINING PROTEIN"/>
    <property type="match status" value="1"/>
</dbReference>
<feature type="compositionally biased region" description="Polar residues" evidence="1">
    <location>
        <begin position="275"/>
        <end position="287"/>
    </location>
</feature>
<proteinExistence type="predicted"/>
<protein>
    <recommendedName>
        <fullName evidence="2">AT3G52170-like helix-turn-helix domain-containing protein</fullName>
    </recommendedName>
</protein>
<gene>
    <name evidence="3" type="ORF">M6B38_133435</name>
</gene>
<reference evidence="3" key="2">
    <citation type="submission" date="2023-04" db="EMBL/GenBank/DDBJ databases">
        <authorList>
            <person name="Bruccoleri R.E."/>
            <person name="Oakeley E.J."/>
            <person name="Faust A.-M."/>
            <person name="Dessus-Babus S."/>
            <person name="Altorfer M."/>
            <person name="Burckhardt D."/>
            <person name="Oertli M."/>
            <person name="Naumann U."/>
            <person name="Petersen F."/>
            <person name="Wong J."/>
        </authorList>
    </citation>
    <scope>NUCLEOTIDE SEQUENCE</scope>
    <source>
        <strain evidence="3">GSM-AAB239-AS_SAM_17_03QT</strain>
        <tissue evidence="3">Leaf</tissue>
    </source>
</reference>
<feature type="region of interest" description="Disordered" evidence="1">
    <location>
        <begin position="436"/>
        <end position="458"/>
    </location>
</feature>
<dbReference type="AlphaFoldDB" id="A0AAX6FGX6"/>
<feature type="region of interest" description="Disordered" evidence="1">
    <location>
        <begin position="266"/>
        <end position="287"/>
    </location>
</feature>
<feature type="region of interest" description="Disordered" evidence="1">
    <location>
        <begin position="29"/>
        <end position="49"/>
    </location>
</feature>
<reference evidence="3" key="1">
    <citation type="journal article" date="2023" name="GigaByte">
        <title>Genome assembly of the bearded iris, Iris pallida Lam.</title>
        <authorList>
            <person name="Bruccoleri R.E."/>
            <person name="Oakeley E.J."/>
            <person name="Faust A.M.E."/>
            <person name="Altorfer M."/>
            <person name="Dessus-Babus S."/>
            <person name="Burckhardt D."/>
            <person name="Oertli M."/>
            <person name="Naumann U."/>
            <person name="Petersen F."/>
            <person name="Wong J."/>
        </authorList>
    </citation>
    <scope>NUCLEOTIDE SEQUENCE</scope>
    <source>
        <strain evidence="3">GSM-AAB239-AS_SAM_17_03QT</strain>
    </source>
</reference>
<dbReference type="EMBL" id="JANAVB010028819">
    <property type="protein sequence ID" value="KAJ6815513.1"/>
    <property type="molecule type" value="Genomic_DNA"/>
</dbReference>
<sequence>MLFPKGPAKSPMNMQAVCNGGTGKTFALSRCSASREKKPRSRRTKEERKTMVESFIKTYRDLNNGKFPSFSLTHKEVGGSFYIVREIMREIIQDNRVLGPGNINSKVLNLEDCCEEHAVEYISTDSSGHLSIATLNQPTDEEQEIISSASTEHRSEEIIGTDNFGAQEFATHLNDLPFLQVTDGEKHHDDFSNGIFLNTNSINLGYKETKFGKPSGEEDDNSVGFEDVCDEVQVKGKQDTGTCIIEQQILRETISSTSAIREYTVNGEEPGNNMAKETNSSASHNSAPKITEAYSLSETNVILNSITDQVQYSSCDIEDSLFASTATKTCIPVNFREVDESTINLEVSNTSAVEMEVEEERFGKSLIVNKAESEELHSSSVVEEISAECQSKPISDDFPANLQPMLQPDGSQCVTNNTINASVLLEAGYAHGVSDTVTASNSSSISSEEPSKEPEAPRINPVWAAIKSFMSGVVKFWTE</sequence>
<dbReference type="InterPro" id="IPR058942">
    <property type="entry name" value="AT3G52170-like"/>
</dbReference>
<keyword evidence="4" id="KW-1185">Reference proteome</keyword>
<evidence type="ECO:0000313" key="3">
    <source>
        <dbReference type="EMBL" id="KAJ6815513.1"/>
    </source>
</evidence>
<accession>A0AAX6FGX6</accession>
<evidence type="ECO:0000259" key="2">
    <source>
        <dbReference type="Pfam" id="PF25896"/>
    </source>
</evidence>
<evidence type="ECO:0000256" key="1">
    <source>
        <dbReference type="SAM" id="MobiDB-lite"/>
    </source>
</evidence>
<dbReference type="PANTHER" id="PTHR34568:SF1">
    <property type="entry name" value="DNA BINDING PROTEIN"/>
    <property type="match status" value="1"/>
</dbReference>
<dbReference type="Pfam" id="PF25896">
    <property type="entry name" value="HTH_AT3G52170"/>
    <property type="match status" value="1"/>
</dbReference>
<dbReference type="InterPro" id="IPR058941">
    <property type="entry name" value="HTH_AT3G52170-like"/>
</dbReference>
<evidence type="ECO:0000313" key="4">
    <source>
        <dbReference type="Proteomes" id="UP001140949"/>
    </source>
</evidence>
<comment type="caution">
    <text evidence="3">The sequence shown here is derived from an EMBL/GenBank/DDBJ whole genome shotgun (WGS) entry which is preliminary data.</text>
</comment>
<name>A0AAX6FGX6_IRIPA</name>